<evidence type="ECO:0000256" key="7">
    <source>
        <dbReference type="HAMAP-Rule" id="MF_02065"/>
    </source>
</evidence>
<name>A0A1V1P6F0_9BACT</name>
<dbReference type="HAMAP" id="MF_02065">
    <property type="entry name" value="MltG"/>
    <property type="match status" value="1"/>
</dbReference>
<evidence type="ECO:0000256" key="5">
    <source>
        <dbReference type="ARBA" id="ARBA00023239"/>
    </source>
</evidence>
<evidence type="ECO:0000256" key="6">
    <source>
        <dbReference type="ARBA" id="ARBA00023316"/>
    </source>
</evidence>
<dbReference type="GO" id="GO:0005886">
    <property type="term" value="C:plasma membrane"/>
    <property type="evidence" value="ECO:0007669"/>
    <property type="project" value="UniProtKB-UniRule"/>
</dbReference>
<dbReference type="Gene3D" id="3.30.1490.480">
    <property type="entry name" value="Endolytic murein transglycosylase"/>
    <property type="match status" value="1"/>
</dbReference>
<sequence length="338" mass="38222">MGWITFAAVLLTILVSVIGAGELFLYANTPKGLMQPHPVTISKGDAFYQIAIRLENAHLINNRQYFGLLARLLNADKCIHSGNYSLSPDMSPYYILKQLTSGNVELIKIVFPEGYTIKLMAEVLASANIVSKHTFIDHATDPGITRFYGIEADNLEGYLFPDTYYFAKHSSAKQVVETMLKQFWTVFDKKLCQRAQEIGFSIHDTITFASIVEKETGQAHERPKIASVFHNRLKRNMRLESDPTVIYGIPDFDGNLTRKHLKNKTPYNTYRIKGLPKGPIANPGKAAIIATLYPESTNYLYFVSKQDGTHHFSTNLKAHNRAVDLYQRKRRSNRSNNG</sequence>
<dbReference type="NCBIfam" id="TIGR00247">
    <property type="entry name" value="endolytic transglycosylase MltG"/>
    <property type="match status" value="1"/>
</dbReference>
<comment type="caution">
    <text evidence="8">The sequence shown here is derived from an EMBL/GenBank/DDBJ whole genome shotgun (WGS) entry which is preliminary data.</text>
</comment>
<dbReference type="InterPro" id="IPR003770">
    <property type="entry name" value="MLTG-like"/>
</dbReference>
<feature type="site" description="Important for catalytic activity" evidence="7">
    <location>
        <position position="215"/>
    </location>
</feature>
<reference evidence="9" key="1">
    <citation type="submission" date="2012-11" db="EMBL/GenBank/DDBJ databases">
        <authorList>
            <person name="Lucero-Rivera Y.E."/>
            <person name="Tovar-Ramirez D."/>
        </authorList>
    </citation>
    <scope>NUCLEOTIDE SEQUENCE [LARGE SCALE GENOMIC DNA]</scope>
    <source>
        <strain evidence="9">Araruama</strain>
    </source>
</reference>
<evidence type="ECO:0000313" key="8">
    <source>
        <dbReference type="EMBL" id="ETR70469.1"/>
    </source>
</evidence>
<keyword evidence="6 7" id="KW-0961">Cell wall biogenesis/degradation</keyword>
<comment type="function">
    <text evidence="7">Functions as a peptidoglycan terminase that cleaves nascent peptidoglycan strands endolytically to terminate their elongation.</text>
</comment>
<dbReference type="Pfam" id="PF02618">
    <property type="entry name" value="YceG"/>
    <property type="match status" value="1"/>
</dbReference>
<keyword evidence="4 7" id="KW-0472">Membrane</keyword>
<dbReference type="PANTHER" id="PTHR30518:SF2">
    <property type="entry name" value="ENDOLYTIC MUREIN TRANSGLYCOSYLASE"/>
    <property type="match status" value="1"/>
</dbReference>
<dbReference type="AlphaFoldDB" id="A0A1V1P6F0"/>
<protein>
    <recommendedName>
        <fullName evidence="7">Endolytic murein transglycosylase</fullName>
        <ecNumber evidence="7">4.2.2.29</ecNumber>
    </recommendedName>
    <alternativeName>
        <fullName evidence="7">Peptidoglycan lytic transglycosylase</fullName>
    </alternativeName>
    <alternativeName>
        <fullName evidence="7">Peptidoglycan polymerization terminase</fullName>
    </alternativeName>
</protein>
<keyword evidence="3 7" id="KW-1133">Transmembrane helix</keyword>
<dbReference type="GO" id="GO:0009252">
    <property type="term" value="P:peptidoglycan biosynthetic process"/>
    <property type="evidence" value="ECO:0007669"/>
    <property type="project" value="UniProtKB-UniRule"/>
</dbReference>
<dbReference type="Proteomes" id="UP000189670">
    <property type="component" value="Unassembled WGS sequence"/>
</dbReference>
<organism evidence="8 9">
    <name type="scientific">Candidatus Magnetoglobus multicellularis str. Araruama</name>
    <dbReference type="NCBI Taxonomy" id="890399"/>
    <lineage>
        <taxon>Bacteria</taxon>
        <taxon>Pseudomonadati</taxon>
        <taxon>Thermodesulfobacteriota</taxon>
        <taxon>Desulfobacteria</taxon>
        <taxon>Desulfobacterales</taxon>
        <taxon>Desulfobacteraceae</taxon>
        <taxon>Candidatus Magnetoglobus</taxon>
    </lineage>
</organism>
<accession>A0A1V1P6F0</accession>
<dbReference type="GO" id="GO:0008932">
    <property type="term" value="F:lytic endotransglycosylase activity"/>
    <property type="evidence" value="ECO:0007669"/>
    <property type="project" value="UniProtKB-UniRule"/>
</dbReference>
<keyword evidence="5 7" id="KW-0456">Lyase</keyword>
<dbReference type="PANTHER" id="PTHR30518">
    <property type="entry name" value="ENDOLYTIC MUREIN TRANSGLYCOSYLASE"/>
    <property type="match status" value="1"/>
</dbReference>
<comment type="catalytic activity">
    <reaction evidence="7">
        <text>a peptidoglycan chain = a peptidoglycan chain with N-acetyl-1,6-anhydromuramyl-[peptide] at the reducing end + a peptidoglycan chain with N-acetylglucosamine at the non-reducing end.</text>
        <dbReference type="EC" id="4.2.2.29"/>
    </reaction>
</comment>
<dbReference type="CDD" id="cd08010">
    <property type="entry name" value="MltG_like"/>
    <property type="match status" value="1"/>
</dbReference>
<keyword evidence="1 7" id="KW-1003">Cell membrane</keyword>
<evidence type="ECO:0000256" key="4">
    <source>
        <dbReference type="ARBA" id="ARBA00023136"/>
    </source>
</evidence>
<evidence type="ECO:0000256" key="2">
    <source>
        <dbReference type="ARBA" id="ARBA00022692"/>
    </source>
</evidence>
<proteinExistence type="inferred from homology"/>
<dbReference type="Gene3D" id="3.30.160.60">
    <property type="entry name" value="Classic Zinc Finger"/>
    <property type="match status" value="1"/>
</dbReference>
<evidence type="ECO:0000256" key="1">
    <source>
        <dbReference type="ARBA" id="ARBA00022475"/>
    </source>
</evidence>
<gene>
    <name evidence="7" type="primary">mltG</name>
    <name evidence="8" type="ORF">OMM_03219</name>
</gene>
<keyword evidence="2 7" id="KW-0812">Transmembrane</keyword>
<evidence type="ECO:0000313" key="9">
    <source>
        <dbReference type="Proteomes" id="UP000189670"/>
    </source>
</evidence>
<evidence type="ECO:0000256" key="3">
    <source>
        <dbReference type="ARBA" id="ARBA00022989"/>
    </source>
</evidence>
<dbReference type="GO" id="GO:0071555">
    <property type="term" value="P:cell wall organization"/>
    <property type="evidence" value="ECO:0007669"/>
    <property type="project" value="UniProtKB-KW"/>
</dbReference>
<dbReference type="EMBL" id="ATBP01000419">
    <property type="protein sequence ID" value="ETR70469.1"/>
    <property type="molecule type" value="Genomic_DNA"/>
</dbReference>
<dbReference type="EC" id="4.2.2.29" evidence="7"/>
<comment type="similarity">
    <text evidence="7">Belongs to the transglycosylase MltG family.</text>
</comment>